<dbReference type="EMBL" id="ADMC01000010">
    <property type="protein sequence ID" value="EHP49576.1"/>
    <property type="molecule type" value="Genomic_DNA"/>
</dbReference>
<organism evidence="3 4">
    <name type="scientific">Odoribacter laneus YIT 12061</name>
    <dbReference type="NCBI Taxonomy" id="742817"/>
    <lineage>
        <taxon>Bacteria</taxon>
        <taxon>Pseudomonadati</taxon>
        <taxon>Bacteroidota</taxon>
        <taxon>Bacteroidia</taxon>
        <taxon>Bacteroidales</taxon>
        <taxon>Odoribacteraceae</taxon>
        <taxon>Odoribacter</taxon>
    </lineage>
</organism>
<evidence type="ECO:0000259" key="2">
    <source>
        <dbReference type="Pfam" id="PF01613"/>
    </source>
</evidence>
<feature type="domain" description="Flavin reductase like" evidence="2">
    <location>
        <begin position="20"/>
        <end position="167"/>
    </location>
</feature>
<dbReference type="InterPro" id="IPR012349">
    <property type="entry name" value="Split_barrel_FMN-bd"/>
</dbReference>
<gene>
    <name evidence="3" type="ORF">HMPREF9449_00770</name>
</gene>
<protein>
    <recommendedName>
        <fullName evidence="2">Flavin reductase like domain-containing protein</fullName>
    </recommendedName>
</protein>
<name>H1DET4_9BACT</name>
<dbReference type="HOGENOM" id="CLU_102849_0_0_10"/>
<dbReference type="Gene3D" id="2.30.110.10">
    <property type="entry name" value="Electron Transport, Fmn-binding Protein, Chain A"/>
    <property type="match status" value="1"/>
</dbReference>
<dbReference type="InterPro" id="IPR002563">
    <property type="entry name" value="Flavin_Rdtase-like_dom"/>
</dbReference>
<dbReference type="GO" id="GO:0010181">
    <property type="term" value="F:FMN binding"/>
    <property type="evidence" value="ECO:0007669"/>
    <property type="project" value="InterPro"/>
</dbReference>
<evidence type="ECO:0000313" key="3">
    <source>
        <dbReference type="EMBL" id="EHP49576.1"/>
    </source>
</evidence>
<dbReference type="GO" id="GO:0016646">
    <property type="term" value="F:oxidoreductase activity, acting on the CH-NH group of donors, NAD or NADP as acceptor"/>
    <property type="evidence" value="ECO:0007669"/>
    <property type="project" value="UniProtKB-ARBA"/>
</dbReference>
<dbReference type="RefSeq" id="WP_009135918.1">
    <property type="nucleotide sequence ID" value="NZ_JH594596.1"/>
</dbReference>
<dbReference type="eggNOG" id="COG1853">
    <property type="taxonomic scope" value="Bacteria"/>
</dbReference>
<dbReference type="SUPFAM" id="SSF50475">
    <property type="entry name" value="FMN-binding split barrel"/>
    <property type="match status" value="1"/>
</dbReference>
<dbReference type="Pfam" id="PF01613">
    <property type="entry name" value="Flavin_Reduct"/>
    <property type="match status" value="1"/>
</dbReference>
<dbReference type="PATRIC" id="fig|742817.3.peg.822"/>
<accession>H1DET4</accession>
<comment type="similarity">
    <text evidence="1">Belongs to the flavoredoxin family.</text>
</comment>
<keyword evidence="4" id="KW-1185">Reference proteome</keyword>
<dbReference type="Proteomes" id="UP000004892">
    <property type="component" value="Unassembled WGS sequence"/>
</dbReference>
<dbReference type="STRING" id="742817.HMPREF9449_00770"/>
<dbReference type="InterPro" id="IPR052174">
    <property type="entry name" value="Flavoredoxin"/>
</dbReference>
<dbReference type="PANTHER" id="PTHR43567">
    <property type="entry name" value="FLAVOREDOXIN-RELATED-RELATED"/>
    <property type="match status" value="1"/>
</dbReference>
<comment type="caution">
    <text evidence="3">The sequence shown here is derived from an EMBL/GenBank/DDBJ whole genome shotgun (WGS) entry which is preliminary data.</text>
</comment>
<evidence type="ECO:0000313" key="4">
    <source>
        <dbReference type="Proteomes" id="UP000004892"/>
    </source>
</evidence>
<reference evidence="3 4" key="1">
    <citation type="submission" date="2012-01" db="EMBL/GenBank/DDBJ databases">
        <title>The Genome Sequence of Odoribacter laneus YIT 12061.</title>
        <authorList>
            <consortium name="The Broad Institute Genome Sequencing Platform"/>
            <person name="Earl A."/>
            <person name="Ward D."/>
            <person name="Feldgarden M."/>
            <person name="Gevers D."/>
            <person name="Morotomi M."/>
            <person name="Young S.K."/>
            <person name="Zeng Q."/>
            <person name="Gargeya S."/>
            <person name="Fitzgerald M."/>
            <person name="Haas B."/>
            <person name="Abouelleil A."/>
            <person name="Alvarado L."/>
            <person name="Arachchi H.M."/>
            <person name="Berlin A."/>
            <person name="Chapman S.B."/>
            <person name="Gearin G."/>
            <person name="Goldberg J."/>
            <person name="Griggs A."/>
            <person name="Gujja S."/>
            <person name="Hansen M."/>
            <person name="Heiman D."/>
            <person name="Howarth C."/>
            <person name="Larimer J."/>
            <person name="Lui A."/>
            <person name="MacDonald P.J.P."/>
            <person name="McCowen C."/>
            <person name="Montmayeur A."/>
            <person name="Murphy C."/>
            <person name="Neiman D."/>
            <person name="Pearson M."/>
            <person name="Priest M."/>
            <person name="Roberts A."/>
            <person name="Saif S."/>
            <person name="Shea T."/>
            <person name="Sisk P."/>
            <person name="Stolte C."/>
            <person name="Sykes S."/>
            <person name="Wortman J."/>
            <person name="Nusbaum C."/>
            <person name="Birren B."/>
        </authorList>
    </citation>
    <scope>NUCLEOTIDE SEQUENCE [LARGE SCALE GENOMIC DNA]</scope>
    <source>
        <strain evidence="3 4">YIT 12061</strain>
    </source>
</reference>
<dbReference type="PANTHER" id="PTHR43567:SF5">
    <property type="entry name" value="HYPOTHETICAL CYTOSOLIC PROTEIN"/>
    <property type="match status" value="1"/>
</dbReference>
<sequence length="170" mass="19281">MEGFETIEAGKLSENFIRLIGQEWMLVTAGESGRFNTMTASWGGIGYLWNKPVAFVFIRPQRYTFGFMEAQDGFTLSFLGENNREALNICGTLSGREVNKVEQAGLTPVFSASGQVAFAEARYIVECKKMYAGFLDPEAFLDPILIDKFYPEKDFHKMYIAEVVKVWKKK</sequence>
<evidence type="ECO:0000256" key="1">
    <source>
        <dbReference type="ARBA" id="ARBA00038054"/>
    </source>
</evidence>
<dbReference type="AlphaFoldDB" id="H1DET4"/>
<dbReference type="GeneID" id="98068387"/>
<proteinExistence type="inferred from homology"/>